<evidence type="ECO:0000313" key="5">
    <source>
        <dbReference type="Proteomes" id="UP000076584"/>
    </source>
</evidence>
<dbReference type="Proteomes" id="UP000076584">
    <property type="component" value="Unassembled WGS sequence"/>
</dbReference>
<dbReference type="Pfam" id="PF03221">
    <property type="entry name" value="HTH_Tnp_Tc5"/>
    <property type="match status" value="1"/>
</dbReference>
<keyword evidence="1" id="KW-0238">DNA-binding</keyword>
<feature type="domain" description="HTH CENPB-type" evidence="3">
    <location>
        <begin position="39"/>
        <end position="109"/>
    </location>
</feature>
<sequence>IQAQEAVASGISVRKTAQTYGIPYTTLQRRLTGAQFRAAAFSDFQRLSISQEAKLASWVQVQADLGLAPTHQQVREFAQRILHAMGDTQPLGKRWPYQPSNQPTDITLMRLVSSRVKVQMGWC</sequence>
<dbReference type="Pfam" id="PF05225">
    <property type="entry name" value="HTH_psq"/>
    <property type="match status" value="1"/>
</dbReference>
<evidence type="ECO:0000259" key="3">
    <source>
        <dbReference type="PROSITE" id="PS51253"/>
    </source>
</evidence>
<keyword evidence="5" id="KW-1185">Reference proteome</keyword>
<evidence type="ECO:0000256" key="1">
    <source>
        <dbReference type="ARBA" id="ARBA00023125"/>
    </source>
</evidence>
<dbReference type="InterPro" id="IPR006600">
    <property type="entry name" value="HTH_CenpB_DNA-bd_dom"/>
</dbReference>
<gene>
    <name evidence="4" type="ORF">CI238_13588</name>
</gene>
<organism evidence="4 5">
    <name type="scientific">Colletotrichum incanum</name>
    <name type="common">Soybean anthracnose fungus</name>
    <dbReference type="NCBI Taxonomy" id="1573173"/>
    <lineage>
        <taxon>Eukaryota</taxon>
        <taxon>Fungi</taxon>
        <taxon>Dikarya</taxon>
        <taxon>Ascomycota</taxon>
        <taxon>Pezizomycotina</taxon>
        <taxon>Sordariomycetes</taxon>
        <taxon>Hypocreomycetidae</taxon>
        <taxon>Glomerellales</taxon>
        <taxon>Glomerellaceae</taxon>
        <taxon>Colletotrichum</taxon>
        <taxon>Colletotrichum spaethianum species complex</taxon>
    </lineage>
</organism>
<feature type="non-terminal residue" evidence="4">
    <location>
        <position position="1"/>
    </location>
</feature>
<feature type="non-terminal residue" evidence="4">
    <location>
        <position position="123"/>
    </location>
</feature>
<keyword evidence="2" id="KW-0539">Nucleus</keyword>
<accession>A0A167ATN9</accession>
<dbReference type="SUPFAM" id="SSF46689">
    <property type="entry name" value="Homeodomain-like"/>
    <property type="match status" value="1"/>
</dbReference>
<dbReference type="GO" id="GO:0003677">
    <property type="term" value="F:DNA binding"/>
    <property type="evidence" value="ECO:0007669"/>
    <property type="project" value="UniProtKB-KW"/>
</dbReference>
<evidence type="ECO:0000313" key="4">
    <source>
        <dbReference type="EMBL" id="KZL80512.1"/>
    </source>
</evidence>
<name>A0A167ATN9_COLIC</name>
<dbReference type="Gene3D" id="1.10.10.60">
    <property type="entry name" value="Homeodomain-like"/>
    <property type="match status" value="1"/>
</dbReference>
<protein>
    <submittedName>
        <fullName evidence="4">Putative transposase</fullName>
    </submittedName>
</protein>
<dbReference type="InterPro" id="IPR009057">
    <property type="entry name" value="Homeodomain-like_sf"/>
</dbReference>
<reference evidence="4 5" key="1">
    <citation type="submission" date="2015-06" db="EMBL/GenBank/DDBJ databases">
        <title>Survival trade-offs in plant roots during colonization by closely related pathogenic and mutualistic fungi.</title>
        <authorList>
            <person name="Hacquard S."/>
            <person name="Kracher B."/>
            <person name="Hiruma K."/>
            <person name="Weinman A."/>
            <person name="Muench P."/>
            <person name="Garrido Oter R."/>
            <person name="Ver Loren van Themaat E."/>
            <person name="Dallerey J.-F."/>
            <person name="Damm U."/>
            <person name="Henrissat B."/>
            <person name="Lespinet O."/>
            <person name="Thon M."/>
            <person name="Kemen E."/>
            <person name="McHardy A.C."/>
            <person name="Schulze-Lefert P."/>
            <person name="O'Connell R.J."/>
        </authorList>
    </citation>
    <scope>NUCLEOTIDE SEQUENCE [LARGE SCALE GENOMIC DNA]</scope>
    <source>
        <strain evidence="4 5">MAFF 238704</strain>
    </source>
</reference>
<dbReference type="EMBL" id="LFIW01001896">
    <property type="protein sequence ID" value="KZL80512.1"/>
    <property type="molecule type" value="Genomic_DNA"/>
</dbReference>
<dbReference type="AlphaFoldDB" id="A0A167ATN9"/>
<evidence type="ECO:0000256" key="2">
    <source>
        <dbReference type="ARBA" id="ARBA00023242"/>
    </source>
</evidence>
<proteinExistence type="predicted"/>
<comment type="caution">
    <text evidence="4">The sequence shown here is derived from an EMBL/GenBank/DDBJ whole genome shotgun (WGS) entry which is preliminary data.</text>
</comment>
<dbReference type="InterPro" id="IPR007889">
    <property type="entry name" value="HTH_Psq"/>
</dbReference>
<dbReference type="PROSITE" id="PS51253">
    <property type="entry name" value="HTH_CENPB"/>
    <property type="match status" value="1"/>
</dbReference>